<proteinExistence type="predicted"/>
<dbReference type="EMBL" id="CAMPGE010019403">
    <property type="protein sequence ID" value="CAI2377739.1"/>
    <property type="molecule type" value="Genomic_DNA"/>
</dbReference>
<protein>
    <submittedName>
        <fullName evidence="1">Uncharacterized protein</fullName>
    </submittedName>
</protein>
<organism evidence="1 2">
    <name type="scientific">Euplotes crassus</name>
    <dbReference type="NCBI Taxonomy" id="5936"/>
    <lineage>
        <taxon>Eukaryota</taxon>
        <taxon>Sar</taxon>
        <taxon>Alveolata</taxon>
        <taxon>Ciliophora</taxon>
        <taxon>Intramacronucleata</taxon>
        <taxon>Spirotrichea</taxon>
        <taxon>Hypotrichia</taxon>
        <taxon>Euplotida</taxon>
        <taxon>Euplotidae</taxon>
        <taxon>Moneuplotes</taxon>
    </lineage>
</organism>
<comment type="caution">
    <text evidence="1">The sequence shown here is derived from an EMBL/GenBank/DDBJ whole genome shotgun (WGS) entry which is preliminary data.</text>
</comment>
<name>A0AAD1XS11_EUPCR</name>
<evidence type="ECO:0000313" key="1">
    <source>
        <dbReference type="EMBL" id="CAI2377739.1"/>
    </source>
</evidence>
<dbReference type="AlphaFoldDB" id="A0AAD1XS11"/>
<keyword evidence="2" id="KW-1185">Reference proteome</keyword>
<reference evidence="1" key="1">
    <citation type="submission" date="2023-07" db="EMBL/GenBank/DDBJ databases">
        <authorList>
            <consortium name="AG Swart"/>
            <person name="Singh M."/>
            <person name="Singh A."/>
            <person name="Seah K."/>
            <person name="Emmerich C."/>
        </authorList>
    </citation>
    <scope>NUCLEOTIDE SEQUENCE</scope>
    <source>
        <strain evidence="1">DP1</strain>
    </source>
</reference>
<dbReference type="Proteomes" id="UP001295684">
    <property type="component" value="Unassembled WGS sequence"/>
</dbReference>
<sequence length="228" mass="26547">MEDNNGYLKDFIECRREVRKEMQVIDHILAKYNIKSITNFCEPSLLEQQKEGTNGNPFCQPSIKRSFVREVTLEKIQNENFNKEYLQGLKFRATHNKEGSLCSHESSYECKNDNMIEAVRQAQEHQESIEISSKDSMPEEFDSSEISGRDITLRATYDNELIGVMKDLDLDLAQKKINEMKKKSYNCKKFKCKVSNLLKSKERFKFSKATQTKMHGMTNSSCKVKLKK</sequence>
<accession>A0AAD1XS11</accession>
<gene>
    <name evidence="1" type="ORF">ECRASSUSDP1_LOCUS19128</name>
</gene>
<evidence type="ECO:0000313" key="2">
    <source>
        <dbReference type="Proteomes" id="UP001295684"/>
    </source>
</evidence>